<feature type="region of interest" description="Disordered" evidence="1">
    <location>
        <begin position="125"/>
        <end position="147"/>
    </location>
</feature>
<protein>
    <submittedName>
        <fullName evidence="2">Uncharacterized protein</fullName>
    </submittedName>
</protein>
<dbReference type="AlphaFoldDB" id="A0AAD9AIS1"/>
<name>A0AAD9AIS1_9PEZI</name>
<comment type="caution">
    <text evidence="2">The sequence shown here is derived from an EMBL/GenBank/DDBJ whole genome shotgun (WGS) entry which is preliminary data.</text>
</comment>
<keyword evidence="3" id="KW-1185">Reference proteome</keyword>
<proteinExistence type="predicted"/>
<organism evidence="2 3">
    <name type="scientific">Colletotrichum chrysophilum</name>
    <dbReference type="NCBI Taxonomy" id="1836956"/>
    <lineage>
        <taxon>Eukaryota</taxon>
        <taxon>Fungi</taxon>
        <taxon>Dikarya</taxon>
        <taxon>Ascomycota</taxon>
        <taxon>Pezizomycotina</taxon>
        <taxon>Sordariomycetes</taxon>
        <taxon>Hypocreomycetidae</taxon>
        <taxon>Glomerellales</taxon>
        <taxon>Glomerellaceae</taxon>
        <taxon>Colletotrichum</taxon>
        <taxon>Colletotrichum gloeosporioides species complex</taxon>
    </lineage>
</organism>
<sequence length="191" mass="21003">MILSRRLLVLAAAHKQGVYSCKGGRTNSEEVCLARPWRVFSNAPAVPPPYLFEFPPRNSHSDQVLGDFFSFLVVVKGDTEARREVRTLLPDWPRIAHQITHSPRWTVIISICTDSQAAPGRTLIGKGGREPYGRGASPSTTHPPIGKDRHAAMWMPALGRHRLSPTPLPRCLALVASDFGDSETETFVGPS</sequence>
<dbReference type="EMBL" id="JAQOWY010000152">
    <property type="protein sequence ID" value="KAK1849128.1"/>
    <property type="molecule type" value="Genomic_DNA"/>
</dbReference>
<gene>
    <name evidence="2" type="ORF">CCHR01_08240</name>
</gene>
<evidence type="ECO:0000313" key="2">
    <source>
        <dbReference type="EMBL" id="KAK1849128.1"/>
    </source>
</evidence>
<evidence type="ECO:0000313" key="3">
    <source>
        <dbReference type="Proteomes" id="UP001243330"/>
    </source>
</evidence>
<accession>A0AAD9AIS1</accession>
<dbReference type="Proteomes" id="UP001243330">
    <property type="component" value="Unassembled WGS sequence"/>
</dbReference>
<reference evidence="2" key="1">
    <citation type="submission" date="2023-01" db="EMBL/GenBank/DDBJ databases">
        <title>Colletotrichum chrysophilum M932 genome sequence.</title>
        <authorList>
            <person name="Baroncelli R."/>
        </authorList>
    </citation>
    <scope>NUCLEOTIDE SEQUENCE</scope>
    <source>
        <strain evidence="2">M932</strain>
    </source>
</reference>
<evidence type="ECO:0000256" key="1">
    <source>
        <dbReference type="SAM" id="MobiDB-lite"/>
    </source>
</evidence>